<proteinExistence type="predicted"/>
<name>A0A2N3LFW0_9BACI</name>
<keyword evidence="1" id="KW-1133">Transmembrane helix</keyword>
<sequence length="86" mass="10203">MNEFLIRLRKSVFTTLTLIITTVFMLIIALVIIGVILFLPVWVLSFLIGDNAYYWIILALITFPIIAEWNTIIKWLKWQFIEPFKK</sequence>
<organism evidence="2 3">
    <name type="scientific">Heyndrickxia camelliae</name>
    <dbReference type="NCBI Taxonomy" id="1707093"/>
    <lineage>
        <taxon>Bacteria</taxon>
        <taxon>Bacillati</taxon>
        <taxon>Bacillota</taxon>
        <taxon>Bacilli</taxon>
        <taxon>Bacillales</taxon>
        <taxon>Bacillaceae</taxon>
        <taxon>Heyndrickxia</taxon>
    </lineage>
</organism>
<feature type="transmembrane region" description="Helical" evidence="1">
    <location>
        <begin position="52"/>
        <end position="76"/>
    </location>
</feature>
<protein>
    <submittedName>
        <fullName evidence="2">Uncharacterized protein</fullName>
    </submittedName>
</protein>
<comment type="caution">
    <text evidence="2">The sequence shown here is derived from an EMBL/GenBank/DDBJ whole genome shotgun (WGS) entry which is preliminary data.</text>
</comment>
<gene>
    <name evidence="2" type="ORF">CWO92_18255</name>
</gene>
<keyword evidence="3" id="KW-1185">Reference proteome</keyword>
<dbReference type="EMBL" id="PIQO01000017">
    <property type="protein sequence ID" value="PKR83511.1"/>
    <property type="molecule type" value="Genomic_DNA"/>
</dbReference>
<evidence type="ECO:0000313" key="2">
    <source>
        <dbReference type="EMBL" id="PKR83511.1"/>
    </source>
</evidence>
<keyword evidence="1" id="KW-0812">Transmembrane</keyword>
<evidence type="ECO:0000256" key="1">
    <source>
        <dbReference type="SAM" id="Phobius"/>
    </source>
</evidence>
<evidence type="ECO:0000313" key="3">
    <source>
        <dbReference type="Proteomes" id="UP000233440"/>
    </source>
</evidence>
<reference evidence="2 3" key="1">
    <citation type="submission" date="2017-11" db="EMBL/GenBank/DDBJ databases">
        <title>Bacillus camelliae sp. nov., isolated from pu'er tea.</title>
        <authorList>
            <person name="Niu L."/>
        </authorList>
    </citation>
    <scope>NUCLEOTIDE SEQUENCE [LARGE SCALE GENOMIC DNA]</scope>
    <source>
        <strain evidence="2 3">7578-1</strain>
    </source>
</reference>
<dbReference type="AlphaFoldDB" id="A0A2N3LFW0"/>
<keyword evidence="1" id="KW-0472">Membrane</keyword>
<feature type="transmembrane region" description="Helical" evidence="1">
    <location>
        <begin position="12"/>
        <end position="40"/>
    </location>
</feature>
<accession>A0A2N3LFW0</accession>
<dbReference type="Proteomes" id="UP000233440">
    <property type="component" value="Unassembled WGS sequence"/>
</dbReference>